<reference evidence="9" key="1">
    <citation type="submission" date="2025-08" db="UniProtKB">
        <authorList>
            <consortium name="Ensembl"/>
        </authorList>
    </citation>
    <scope>IDENTIFICATION</scope>
</reference>
<comment type="similarity">
    <text evidence="1">Belongs to the DMRT family.</text>
</comment>
<protein>
    <submittedName>
        <fullName evidence="9">Doublesex and mab-3 related transcription factor 2b</fullName>
    </submittedName>
</protein>
<evidence type="ECO:0000256" key="3">
    <source>
        <dbReference type="ARBA" id="ARBA00022833"/>
    </source>
</evidence>
<dbReference type="Ensembl" id="ENSAMXT00005047992.1">
    <property type="protein sequence ID" value="ENSAMXP00005044170.1"/>
    <property type="gene ID" value="ENSAMXG00005020514.1"/>
</dbReference>
<dbReference type="SUPFAM" id="SSF82927">
    <property type="entry name" value="Cysteine-rich DNA binding domain, (DM domain)"/>
    <property type="match status" value="1"/>
</dbReference>
<dbReference type="PROSITE" id="PS40000">
    <property type="entry name" value="DM_1"/>
    <property type="match status" value="1"/>
</dbReference>
<evidence type="ECO:0000256" key="6">
    <source>
        <dbReference type="PROSITE-ProRule" id="PRU00070"/>
    </source>
</evidence>
<keyword evidence="5 6" id="KW-0539">Nucleus</keyword>
<dbReference type="SMART" id="SM00301">
    <property type="entry name" value="DM"/>
    <property type="match status" value="1"/>
</dbReference>
<feature type="compositionally biased region" description="Acidic residues" evidence="7">
    <location>
        <begin position="50"/>
        <end position="66"/>
    </location>
</feature>
<evidence type="ECO:0000256" key="4">
    <source>
        <dbReference type="ARBA" id="ARBA00023125"/>
    </source>
</evidence>
<keyword evidence="3 6" id="KW-0862">Zinc</keyword>
<dbReference type="PANTHER" id="PTHR12322:SF123">
    <property type="entry name" value="DOUBLESEX-AND MAB-3-RELATED TRANSCRIPTION FACTOR 2B"/>
    <property type="match status" value="1"/>
</dbReference>
<dbReference type="GO" id="GO:0046872">
    <property type="term" value="F:metal ion binding"/>
    <property type="evidence" value="ECO:0007669"/>
    <property type="project" value="UniProtKB-KW"/>
</dbReference>
<feature type="DNA-binding region" description="DM" evidence="6">
    <location>
        <begin position="79"/>
        <end position="126"/>
    </location>
</feature>
<evidence type="ECO:0000256" key="7">
    <source>
        <dbReference type="SAM" id="MobiDB-lite"/>
    </source>
</evidence>
<keyword evidence="2 6" id="KW-0479">Metal-binding</keyword>
<dbReference type="PANTHER" id="PTHR12322">
    <property type="entry name" value="DOUBLESEX AND MAB-3 RELATED TRANSCRIPTION FACTOR DMRT"/>
    <property type="match status" value="1"/>
</dbReference>
<dbReference type="Gene3D" id="4.10.1040.10">
    <property type="entry name" value="DM DNA-binding domain"/>
    <property type="match status" value="1"/>
</dbReference>
<sequence>MATCLDMSVIAFNSHTKAPSSSSRSAVLQMSAEVEADLRAQLLNRRQDGGEDEEVEQEEEEIDVETVEVKRRPSRSPKCARCRNHGVVSRLKGHKRLCRWRDCRCANCALVVERQRVMAAQVALRRQQAAEGKKSQRSASFLRRSAYQCYSRAPSLLAKSILEGYTPPVLEDWPKRLHYPPLSVRMRKRRAFADKELENVMLERELRQREMEELPELVFLQATVSPAPSPCFCPLSDPSPASLVPIYKSRPLLFECDLHCHTQEFKSKSVEQCHRDVLTQSCVLRTATKSWELCSDRDSCLESFPLPSFQSSHYYCSENSGVNTERSMLENGTADSSSAVPKSVSADRLDITSKRDGALSLIEAKVLSQAELPDKHCRAPGLEKLTHKDWAAERNPIKNSNARPLPFSVEALLMR</sequence>
<dbReference type="GO" id="GO:0000978">
    <property type="term" value="F:RNA polymerase II cis-regulatory region sequence-specific DNA binding"/>
    <property type="evidence" value="ECO:0007669"/>
    <property type="project" value="TreeGrafter"/>
</dbReference>
<feature type="domain" description="DM" evidence="8">
    <location>
        <begin position="79"/>
        <end position="126"/>
    </location>
</feature>
<name>A0A8B9L2C7_ASTMX</name>
<dbReference type="GO" id="GO:0007548">
    <property type="term" value="P:sex differentiation"/>
    <property type="evidence" value="ECO:0007669"/>
    <property type="project" value="TreeGrafter"/>
</dbReference>
<dbReference type="GO" id="GO:0005634">
    <property type="term" value="C:nucleus"/>
    <property type="evidence" value="ECO:0007669"/>
    <property type="project" value="UniProtKB-SubCell"/>
</dbReference>
<evidence type="ECO:0000256" key="2">
    <source>
        <dbReference type="ARBA" id="ARBA00022723"/>
    </source>
</evidence>
<feature type="region of interest" description="Disordered" evidence="7">
    <location>
        <begin position="47"/>
        <end position="69"/>
    </location>
</feature>
<dbReference type="Proteomes" id="UP000694621">
    <property type="component" value="Unplaced"/>
</dbReference>
<accession>A0A8B9L2C7</accession>
<evidence type="ECO:0000256" key="5">
    <source>
        <dbReference type="ARBA" id="ARBA00023242"/>
    </source>
</evidence>
<proteinExistence type="inferred from homology"/>
<evidence type="ECO:0000256" key="1">
    <source>
        <dbReference type="ARBA" id="ARBA00006834"/>
    </source>
</evidence>
<dbReference type="OrthoDB" id="6162476at2759"/>
<dbReference type="AlphaFoldDB" id="A0A8B9L2C7"/>
<evidence type="ECO:0000313" key="10">
    <source>
        <dbReference type="Proteomes" id="UP000694621"/>
    </source>
</evidence>
<keyword evidence="4 6" id="KW-0238">DNA-binding</keyword>
<dbReference type="InterPro" id="IPR001275">
    <property type="entry name" value="DM_DNA-bd"/>
</dbReference>
<dbReference type="InterPro" id="IPR026607">
    <property type="entry name" value="DMRT"/>
</dbReference>
<organism evidence="9 10">
    <name type="scientific">Astyanax mexicanus</name>
    <name type="common">Blind cave fish</name>
    <name type="synonym">Astyanax fasciatus mexicanus</name>
    <dbReference type="NCBI Taxonomy" id="7994"/>
    <lineage>
        <taxon>Eukaryota</taxon>
        <taxon>Metazoa</taxon>
        <taxon>Chordata</taxon>
        <taxon>Craniata</taxon>
        <taxon>Vertebrata</taxon>
        <taxon>Euteleostomi</taxon>
        <taxon>Actinopterygii</taxon>
        <taxon>Neopterygii</taxon>
        <taxon>Teleostei</taxon>
        <taxon>Ostariophysi</taxon>
        <taxon>Characiformes</taxon>
        <taxon>Characoidei</taxon>
        <taxon>Acestrorhamphidae</taxon>
        <taxon>Acestrorhamphinae</taxon>
        <taxon>Astyanax</taxon>
    </lineage>
</organism>
<dbReference type="Pfam" id="PF00751">
    <property type="entry name" value="DM"/>
    <property type="match status" value="1"/>
</dbReference>
<evidence type="ECO:0000259" key="8">
    <source>
        <dbReference type="PROSITE" id="PS50809"/>
    </source>
</evidence>
<dbReference type="PROSITE" id="PS50809">
    <property type="entry name" value="DM_2"/>
    <property type="match status" value="1"/>
</dbReference>
<dbReference type="GO" id="GO:0000981">
    <property type="term" value="F:DNA-binding transcription factor activity, RNA polymerase II-specific"/>
    <property type="evidence" value="ECO:0007669"/>
    <property type="project" value="TreeGrafter"/>
</dbReference>
<comment type="subcellular location">
    <subcellularLocation>
        <location evidence="6">Nucleus</location>
    </subcellularLocation>
</comment>
<evidence type="ECO:0000313" key="9">
    <source>
        <dbReference type="Ensembl" id="ENSAMXP00005044170.1"/>
    </source>
</evidence>
<dbReference type="FunFam" id="4.10.1040.10:FF:000001">
    <property type="entry name" value="doublesex- and mab-3-related transcription factor 1"/>
    <property type="match status" value="1"/>
</dbReference>
<dbReference type="InterPro" id="IPR036407">
    <property type="entry name" value="DM_DNA-bd_sf"/>
</dbReference>